<dbReference type="EMBL" id="CATQJL010000326">
    <property type="protein sequence ID" value="CAJ0609895.1"/>
    <property type="molecule type" value="Genomic_DNA"/>
</dbReference>
<feature type="region of interest" description="Disordered" evidence="1">
    <location>
        <begin position="47"/>
        <end position="102"/>
    </location>
</feature>
<feature type="compositionally biased region" description="Basic and acidic residues" evidence="1">
    <location>
        <begin position="72"/>
        <end position="87"/>
    </location>
</feature>
<evidence type="ECO:0000256" key="1">
    <source>
        <dbReference type="SAM" id="MobiDB-lite"/>
    </source>
</evidence>
<gene>
    <name evidence="2" type="ORF">CYNAS_LOCUS21878</name>
</gene>
<protein>
    <submittedName>
        <fullName evidence="2">Uncharacterized protein</fullName>
    </submittedName>
</protein>
<feature type="compositionally biased region" description="Low complexity" evidence="1">
    <location>
        <begin position="88"/>
        <end position="99"/>
    </location>
</feature>
<accession>A0AA36HFJ8</accession>
<organism evidence="2 3">
    <name type="scientific">Cylicocyclus nassatus</name>
    <name type="common">Nematode worm</name>
    <dbReference type="NCBI Taxonomy" id="53992"/>
    <lineage>
        <taxon>Eukaryota</taxon>
        <taxon>Metazoa</taxon>
        <taxon>Ecdysozoa</taxon>
        <taxon>Nematoda</taxon>
        <taxon>Chromadorea</taxon>
        <taxon>Rhabditida</taxon>
        <taxon>Rhabditina</taxon>
        <taxon>Rhabditomorpha</taxon>
        <taxon>Strongyloidea</taxon>
        <taxon>Strongylidae</taxon>
        <taxon>Cylicocyclus</taxon>
    </lineage>
</organism>
<reference evidence="2" key="1">
    <citation type="submission" date="2023-07" db="EMBL/GenBank/DDBJ databases">
        <authorList>
            <consortium name="CYATHOMIX"/>
        </authorList>
    </citation>
    <scope>NUCLEOTIDE SEQUENCE</scope>
    <source>
        <strain evidence="2">N/A</strain>
    </source>
</reference>
<feature type="region of interest" description="Disordered" evidence="1">
    <location>
        <begin position="418"/>
        <end position="438"/>
    </location>
</feature>
<feature type="compositionally biased region" description="Basic and acidic residues" evidence="1">
    <location>
        <begin position="278"/>
        <end position="290"/>
    </location>
</feature>
<evidence type="ECO:0000313" key="2">
    <source>
        <dbReference type="EMBL" id="CAJ0609895.1"/>
    </source>
</evidence>
<feature type="region of interest" description="Disordered" evidence="1">
    <location>
        <begin position="627"/>
        <end position="658"/>
    </location>
</feature>
<sequence>MTQESDDLLAMVFSAPINLPPTQVKSEGGDVVVTSSTTVETHETVVHAESKQTSSFHQESHSESHQFSSGGHIEEHHSIVESERDRTASNAKSAASSVSMHKTTDAIGEAKAVLSQSYGMARGRVASDDDRSSMAMMSSERLVDAAPPNTSLSVKSEASTTVVPVRSSDHDAVIEQFKNLHRREDSQTKLEGLEVLVYQEFEGVPLGATDAVQVEPQRVLYKDRDVSVHAESEGEPSFTFDKVDYPAEPVGTDYFTDEPQLDVYREEKTATTTTTRVETSDYKNGYRKETQSSNASSIKEPAPQQRSSQAQWGKEKPYNPYAEVVESKESLNKSDDEVSVPHVVRPRVRDDPRPVVLDRGVYKVTEYKFKSRSDQDHGGEFIDDEAKRQAQTRYTYEERNRGRTDTQEEVEIRTRMHDSPASTLVRQSTRPNMDLPPNTGAVKYLRDRIEMSGNNNNEQKKTTKRIDIFESLNQTRGATNQYNQPVEEVRVDERELYDPYADVQRSTFQSKQSEQANQRVVNQTSTRQTYIQREPQYQQKQVTKTVTRTTGQNQHQNSGPLQCTCNQCAIHGKQIANASAARAQEMQELSYKPAGYGTYQNTLTQGSNKKGGTVVVQKTIANQYEDNRAHKRSSSVHHVEDTTRPTGVHISGVVGNPVDTRTAQGEVYTTRTSSYVPHDRYDTQERQMTFSPVSSPTPVPLTGMSRDEKFNSVRVVKNVRAFVNEWGQKDFVPPGIGANAPLSPRAVVSPTFSETRVTSTMQQNVTQPAQTTTITTTQTKQQTIINREARELGKGDANVNQQLVTPTAPVPAKRESVVVARARSASPAVLEHPLYHHDYHCCCCPYMHHEHYPCAHAHQHCEFLAHPPECPYCIQQQQQLHLQQPYKAPQKALTYKSQQKVQPTLKYENYATIPKVEEHRLGTQQPPEEHREAEEEESFTLVPVSVRRADYEQKSGIPKKKVTNMKPMFSLGFPNCLSTFQKCDNNFQQTTTR</sequence>
<dbReference type="AlphaFoldDB" id="A0AA36HFJ8"/>
<comment type="caution">
    <text evidence="2">The sequence shown here is derived from an EMBL/GenBank/DDBJ whole genome shotgun (WGS) entry which is preliminary data.</text>
</comment>
<dbReference type="Proteomes" id="UP001176961">
    <property type="component" value="Unassembled WGS sequence"/>
</dbReference>
<evidence type="ECO:0000313" key="3">
    <source>
        <dbReference type="Proteomes" id="UP001176961"/>
    </source>
</evidence>
<keyword evidence="3" id="KW-1185">Reference proteome</keyword>
<proteinExistence type="predicted"/>
<name>A0AA36HFJ8_CYLNA</name>
<feature type="region of interest" description="Disordered" evidence="1">
    <location>
        <begin position="265"/>
        <end position="317"/>
    </location>
</feature>
<feature type="compositionally biased region" description="Polar residues" evidence="1">
    <location>
        <begin position="420"/>
        <end position="431"/>
    </location>
</feature>